<name>A0A917RJ24_9ACTN</name>
<accession>A0A917RJ24</accession>
<dbReference type="Pfam" id="PF01909">
    <property type="entry name" value="NTP_transf_2"/>
    <property type="match status" value="1"/>
</dbReference>
<evidence type="ECO:0000313" key="3">
    <source>
        <dbReference type="Proteomes" id="UP000637788"/>
    </source>
</evidence>
<dbReference type="InterPro" id="IPR043519">
    <property type="entry name" value="NT_sf"/>
</dbReference>
<evidence type="ECO:0000313" key="2">
    <source>
        <dbReference type="EMBL" id="GGL10417.1"/>
    </source>
</evidence>
<dbReference type="RefSeq" id="WP_189326995.1">
    <property type="nucleotide sequence ID" value="NZ_BMPQ01000039.1"/>
</dbReference>
<comment type="caution">
    <text evidence="2">The sequence shown here is derived from an EMBL/GenBank/DDBJ whole genome shotgun (WGS) entry which is preliminary data.</text>
</comment>
<dbReference type="AlphaFoldDB" id="A0A917RJ24"/>
<reference evidence="2" key="1">
    <citation type="journal article" date="2014" name="Int. J. Syst. Evol. Microbiol.">
        <title>Complete genome sequence of Corynebacterium casei LMG S-19264T (=DSM 44701T), isolated from a smear-ripened cheese.</title>
        <authorList>
            <consortium name="US DOE Joint Genome Institute (JGI-PGF)"/>
            <person name="Walter F."/>
            <person name="Albersmeier A."/>
            <person name="Kalinowski J."/>
            <person name="Ruckert C."/>
        </authorList>
    </citation>
    <scope>NUCLEOTIDE SEQUENCE</scope>
    <source>
        <strain evidence="2">JCM 3035</strain>
    </source>
</reference>
<dbReference type="Proteomes" id="UP000637788">
    <property type="component" value="Unassembled WGS sequence"/>
</dbReference>
<organism evidence="2 3">
    <name type="scientific">Streptomyces flaveus</name>
    <dbReference type="NCBI Taxonomy" id="66370"/>
    <lineage>
        <taxon>Bacteria</taxon>
        <taxon>Bacillati</taxon>
        <taxon>Actinomycetota</taxon>
        <taxon>Actinomycetes</taxon>
        <taxon>Kitasatosporales</taxon>
        <taxon>Streptomycetaceae</taxon>
        <taxon>Streptomyces</taxon>
        <taxon>Streptomyces aurantiacus group</taxon>
    </lineage>
</organism>
<evidence type="ECO:0000259" key="1">
    <source>
        <dbReference type="Pfam" id="PF01909"/>
    </source>
</evidence>
<gene>
    <name evidence="2" type="ORF">GCM10010094_84070</name>
</gene>
<keyword evidence="3" id="KW-1185">Reference proteome</keyword>
<protein>
    <recommendedName>
        <fullName evidence="1">Polymerase nucleotidyl transferase domain-containing protein</fullName>
    </recommendedName>
</protein>
<dbReference type="EMBL" id="BMPQ01000039">
    <property type="protein sequence ID" value="GGL10417.1"/>
    <property type="molecule type" value="Genomic_DNA"/>
</dbReference>
<dbReference type="CDD" id="cd05403">
    <property type="entry name" value="NT_KNTase_like"/>
    <property type="match status" value="1"/>
</dbReference>
<dbReference type="GO" id="GO:0016779">
    <property type="term" value="F:nucleotidyltransferase activity"/>
    <property type="evidence" value="ECO:0007669"/>
    <property type="project" value="InterPro"/>
</dbReference>
<dbReference type="Gene3D" id="3.30.460.10">
    <property type="entry name" value="Beta Polymerase, domain 2"/>
    <property type="match status" value="1"/>
</dbReference>
<dbReference type="SUPFAM" id="SSF81301">
    <property type="entry name" value="Nucleotidyltransferase"/>
    <property type="match status" value="1"/>
</dbReference>
<sequence>MDGRQQQQTPNSAIGRSRQSGAALVALPVGARRVLPSLLDEIQSALGDQLLGVYLYGSVVGGDFDEGVSDIDLVVAFADAVDQSMMGRLETAHYRFWQTHPDFVDRIDLVYAPAAVLSGRPPSDGGSSGLPLLASVSPGSPLHTTPATRSWALNWQQARDAGATLTGRPVESVVRPVPVDEVRAVVAAEALSLRERIPETHHREAMPTSS</sequence>
<dbReference type="InterPro" id="IPR002934">
    <property type="entry name" value="Polymerase_NTP_transf_dom"/>
</dbReference>
<proteinExistence type="predicted"/>
<feature type="domain" description="Polymerase nucleotidyl transferase" evidence="1">
    <location>
        <begin position="41"/>
        <end position="84"/>
    </location>
</feature>
<reference evidence="2" key="2">
    <citation type="submission" date="2020-09" db="EMBL/GenBank/DDBJ databases">
        <authorList>
            <person name="Sun Q."/>
            <person name="Ohkuma M."/>
        </authorList>
    </citation>
    <scope>NUCLEOTIDE SEQUENCE</scope>
    <source>
        <strain evidence="2">JCM 3035</strain>
    </source>
</reference>